<protein>
    <recommendedName>
        <fullName evidence="3">Copper resistance protein B</fullName>
    </recommendedName>
</protein>
<evidence type="ECO:0000313" key="2">
    <source>
        <dbReference type="Proteomes" id="UP000247099"/>
    </source>
</evidence>
<name>A0A317ZJH9_9BACT</name>
<dbReference type="RefSeq" id="WP_110129823.1">
    <property type="nucleotide sequence ID" value="NZ_QHJQ01000001.1"/>
</dbReference>
<dbReference type="AlphaFoldDB" id="A0A317ZJH9"/>
<dbReference type="InParanoid" id="A0A317ZJH9"/>
<dbReference type="EMBL" id="QHJQ01000001">
    <property type="protein sequence ID" value="PXA05746.1"/>
    <property type="molecule type" value="Genomic_DNA"/>
</dbReference>
<accession>A0A317ZJH9</accession>
<comment type="caution">
    <text evidence="1">The sequence shown here is derived from an EMBL/GenBank/DDBJ whole genome shotgun (WGS) entry which is preliminary data.</text>
</comment>
<dbReference type="Proteomes" id="UP000247099">
    <property type="component" value="Unassembled WGS sequence"/>
</dbReference>
<evidence type="ECO:0008006" key="3">
    <source>
        <dbReference type="Google" id="ProtNLM"/>
    </source>
</evidence>
<evidence type="ECO:0000313" key="1">
    <source>
        <dbReference type="EMBL" id="PXA05746.1"/>
    </source>
</evidence>
<dbReference type="SUPFAM" id="SSF56935">
    <property type="entry name" value="Porins"/>
    <property type="match status" value="1"/>
</dbReference>
<organism evidence="1 2">
    <name type="scientific">Coraliomargarita sinensis</name>
    <dbReference type="NCBI Taxonomy" id="2174842"/>
    <lineage>
        <taxon>Bacteria</taxon>
        <taxon>Pseudomonadati</taxon>
        <taxon>Verrucomicrobiota</taxon>
        <taxon>Opitutia</taxon>
        <taxon>Puniceicoccales</taxon>
        <taxon>Coraliomargaritaceae</taxon>
        <taxon>Coraliomargarita</taxon>
    </lineage>
</organism>
<reference evidence="1 2" key="1">
    <citation type="submission" date="2018-05" db="EMBL/GenBank/DDBJ databases">
        <title>Coraliomargarita sinensis sp. nov., isolated from a marine solar saltern.</title>
        <authorList>
            <person name="Zhou L.Y."/>
        </authorList>
    </citation>
    <scope>NUCLEOTIDE SEQUENCE [LARGE SCALE GENOMIC DNA]</scope>
    <source>
        <strain evidence="1 2">WN38</strain>
    </source>
</reference>
<proteinExistence type="predicted"/>
<sequence length="234" mass="25787">MFDKIPRKGLLIPGLINFLLTQGAMGESWTYEVTTTWESKYVENGRNELPEGGIFTAEALAEYKGLSLGAWSVLGDSVDYKELQLSAAYEIAFEGFDLTVGWTHLEFDPASADDDEVFLELVPGHIGGFEFTAGIVYSFEAGGSFLELTLAYPFAFMEEKLTVEPYLQENFDFGYRTAAHDGLSNFQVGLEASYALNEYVSVLGFVSHSWAQADVEREGLGDVSWAGLGLRASF</sequence>
<gene>
    <name evidence="1" type="ORF">DDZ13_02430</name>
</gene>
<dbReference type="OrthoDB" id="1065092at2"/>
<keyword evidence="2" id="KW-1185">Reference proteome</keyword>